<dbReference type="Proteomes" id="UP000321933">
    <property type="component" value="Unassembled WGS sequence"/>
</dbReference>
<keyword evidence="4" id="KW-1185">Reference proteome</keyword>
<keyword evidence="1" id="KW-1133">Transmembrane helix</keyword>
<protein>
    <submittedName>
        <fullName evidence="3">Two pore domain potassium channel family protein</fullName>
    </submittedName>
</protein>
<feature type="transmembrane region" description="Helical" evidence="1">
    <location>
        <begin position="44"/>
        <end position="66"/>
    </location>
</feature>
<evidence type="ECO:0000256" key="1">
    <source>
        <dbReference type="SAM" id="Phobius"/>
    </source>
</evidence>
<dbReference type="SUPFAM" id="SSF81324">
    <property type="entry name" value="Voltage-gated potassium channels"/>
    <property type="match status" value="1"/>
</dbReference>
<feature type="transmembrane region" description="Helical" evidence="1">
    <location>
        <begin position="6"/>
        <end position="23"/>
    </location>
</feature>
<dbReference type="AlphaFoldDB" id="A0A5C8ZVA8"/>
<evidence type="ECO:0000313" key="3">
    <source>
        <dbReference type="EMBL" id="TXS92475.1"/>
    </source>
</evidence>
<sequence>MFLAFAINSLVVILVVALHYEYLHQASLYLPRIPLPPRFRIVAGVIGALVAHAIEIWIFAGAYYLTVTHLDWGGLDGLGSGKLMDYVYYSFTVYTTLGFGDIVPRGMIRYLSGIESLTGLVLITWTASFLYLEMRKYWDDEGQP</sequence>
<reference evidence="3 4" key="1">
    <citation type="submission" date="2019-08" db="EMBL/GenBank/DDBJ databases">
        <title>Parahaliea maris sp. nov., isolated from the surface seawater.</title>
        <authorList>
            <person name="Liu Y."/>
        </authorList>
    </citation>
    <scope>NUCLEOTIDE SEQUENCE [LARGE SCALE GENOMIC DNA]</scope>
    <source>
        <strain evidence="3 4">S2-26</strain>
    </source>
</reference>
<feature type="transmembrane region" description="Helical" evidence="1">
    <location>
        <begin position="86"/>
        <end position="103"/>
    </location>
</feature>
<dbReference type="Pfam" id="PF07885">
    <property type="entry name" value="Ion_trans_2"/>
    <property type="match status" value="1"/>
</dbReference>
<proteinExistence type="predicted"/>
<accession>A0A5C8ZVA8</accession>
<dbReference type="Gene3D" id="1.10.287.70">
    <property type="match status" value="1"/>
</dbReference>
<evidence type="ECO:0000313" key="4">
    <source>
        <dbReference type="Proteomes" id="UP000321933"/>
    </source>
</evidence>
<dbReference type="GO" id="GO:0034220">
    <property type="term" value="P:monoatomic ion transmembrane transport"/>
    <property type="evidence" value="ECO:0007669"/>
    <property type="project" value="UniProtKB-KW"/>
</dbReference>
<feature type="domain" description="Potassium channel" evidence="2">
    <location>
        <begin position="54"/>
        <end position="129"/>
    </location>
</feature>
<keyword evidence="3" id="KW-0813">Transport</keyword>
<comment type="caution">
    <text evidence="3">The sequence shown here is derived from an EMBL/GenBank/DDBJ whole genome shotgun (WGS) entry which is preliminary data.</text>
</comment>
<keyword evidence="3" id="KW-0407">Ion channel</keyword>
<evidence type="ECO:0000259" key="2">
    <source>
        <dbReference type="Pfam" id="PF07885"/>
    </source>
</evidence>
<organism evidence="3 4">
    <name type="scientific">Parahaliea aestuarii</name>
    <dbReference type="NCBI Taxonomy" id="1852021"/>
    <lineage>
        <taxon>Bacteria</taxon>
        <taxon>Pseudomonadati</taxon>
        <taxon>Pseudomonadota</taxon>
        <taxon>Gammaproteobacteria</taxon>
        <taxon>Cellvibrionales</taxon>
        <taxon>Halieaceae</taxon>
        <taxon>Parahaliea</taxon>
    </lineage>
</organism>
<gene>
    <name evidence="3" type="ORF">FVW59_08640</name>
</gene>
<dbReference type="OrthoDB" id="9813518at2"/>
<dbReference type="InterPro" id="IPR013099">
    <property type="entry name" value="K_chnl_dom"/>
</dbReference>
<dbReference type="RefSeq" id="WP_148063846.1">
    <property type="nucleotide sequence ID" value="NZ_VRYZ01000003.1"/>
</dbReference>
<name>A0A5C8ZVA8_9GAMM</name>
<keyword evidence="1" id="KW-0472">Membrane</keyword>
<dbReference type="EMBL" id="VRYZ01000003">
    <property type="protein sequence ID" value="TXS92475.1"/>
    <property type="molecule type" value="Genomic_DNA"/>
</dbReference>
<keyword evidence="3" id="KW-0406">Ion transport</keyword>
<feature type="transmembrane region" description="Helical" evidence="1">
    <location>
        <begin position="110"/>
        <end position="132"/>
    </location>
</feature>
<keyword evidence="1" id="KW-0812">Transmembrane</keyword>